<name>A0A5B7HUZ2_PORTR</name>
<accession>A0A5B7HUZ2</accession>
<keyword evidence="3" id="KW-1185">Reference proteome</keyword>
<dbReference type="AlphaFoldDB" id="A0A5B7HUZ2"/>
<dbReference type="EMBL" id="VSRR010034915">
    <property type="protein sequence ID" value="MPC72538.1"/>
    <property type="molecule type" value="Genomic_DNA"/>
</dbReference>
<sequence>MIFPEEYQGFHGTLLAEMQRPTSSPDLRLRSIKLGASFPASLSPHSSRLALPASLFPASSSPNHGHCGQRGSTLGKAAPSPLMRRVGRRKSENSGAFCGIDVAGAGETNACIQYRLALSPRQFSKAKEKTSRLQKLKWRIKIVKTVAINLLTFIDP</sequence>
<proteinExistence type="predicted"/>
<evidence type="ECO:0000313" key="2">
    <source>
        <dbReference type="EMBL" id="MPC72538.1"/>
    </source>
</evidence>
<gene>
    <name evidence="2" type="ORF">E2C01_066849</name>
</gene>
<protein>
    <submittedName>
        <fullName evidence="2">Uncharacterized protein</fullName>
    </submittedName>
</protein>
<dbReference type="Proteomes" id="UP000324222">
    <property type="component" value="Unassembled WGS sequence"/>
</dbReference>
<evidence type="ECO:0000256" key="1">
    <source>
        <dbReference type="SAM" id="MobiDB-lite"/>
    </source>
</evidence>
<feature type="region of interest" description="Disordered" evidence="1">
    <location>
        <begin position="60"/>
        <end position="82"/>
    </location>
</feature>
<comment type="caution">
    <text evidence="2">The sequence shown here is derived from an EMBL/GenBank/DDBJ whole genome shotgun (WGS) entry which is preliminary data.</text>
</comment>
<organism evidence="2 3">
    <name type="scientific">Portunus trituberculatus</name>
    <name type="common">Swimming crab</name>
    <name type="synonym">Neptunus trituberculatus</name>
    <dbReference type="NCBI Taxonomy" id="210409"/>
    <lineage>
        <taxon>Eukaryota</taxon>
        <taxon>Metazoa</taxon>
        <taxon>Ecdysozoa</taxon>
        <taxon>Arthropoda</taxon>
        <taxon>Crustacea</taxon>
        <taxon>Multicrustacea</taxon>
        <taxon>Malacostraca</taxon>
        <taxon>Eumalacostraca</taxon>
        <taxon>Eucarida</taxon>
        <taxon>Decapoda</taxon>
        <taxon>Pleocyemata</taxon>
        <taxon>Brachyura</taxon>
        <taxon>Eubrachyura</taxon>
        <taxon>Portunoidea</taxon>
        <taxon>Portunidae</taxon>
        <taxon>Portuninae</taxon>
        <taxon>Portunus</taxon>
    </lineage>
</organism>
<reference evidence="2 3" key="1">
    <citation type="submission" date="2019-05" db="EMBL/GenBank/DDBJ databases">
        <title>Another draft genome of Portunus trituberculatus and its Hox gene families provides insights of decapod evolution.</title>
        <authorList>
            <person name="Jeong J.-H."/>
            <person name="Song I."/>
            <person name="Kim S."/>
            <person name="Choi T."/>
            <person name="Kim D."/>
            <person name="Ryu S."/>
            <person name="Kim W."/>
        </authorList>
    </citation>
    <scope>NUCLEOTIDE SEQUENCE [LARGE SCALE GENOMIC DNA]</scope>
    <source>
        <tissue evidence="2">Muscle</tissue>
    </source>
</reference>
<evidence type="ECO:0000313" key="3">
    <source>
        <dbReference type="Proteomes" id="UP000324222"/>
    </source>
</evidence>